<keyword evidence="1" id="KW-0472">Membrane</keyword>
<feature type="signal peptide" evidence="2">
    <location>
        <begin position="1"/>
        <end position="19"/>
    </location>
</feature>
<keyword evidence="4" id="KW-1185">Reference proteome</keyword>
<feature type="chain" id="PRO_5047160463" evidence="2">
    <location>
        <begin position="20"/>
        <end position="271"/>
    </location>
</feature>
<feature type="transmembrane region" description="Helical" evidence="1">
    <location>
        <begin position="207"/>
        <end position="226"/>
    </location>
</feature>
<protein>
    <submittedName>
        <fullName evidence="3">Uncharacterized protein</fullName>
    </submittedName>
</protein>
<keyword evidence="2" id="KW-0732">Signal</keyword>
<reference evidence="3 4" key="1">
    <citation type="submission" date="2024-02" db="EMBL/GenBank/DDBJ databases">
        <authorList>
            <person name="Chen Y."/>
            <person name="Shah S."/>
            <person name="Dougan E. K."/>
            <person name="Thang M."/>
            <person name="Chan C."/>
        </authorList>
    </citation>
    <scope>NUCLEOTIDE SEQUENCE [LARGE SCALE GENOMIC DNA]</scope>
</reference>
<comment type="caution">
    <text evidence="3">The sequence shown here is derived from an EMBL/GenBank/DDBJ whole genome shotgun (WGS) entry which is preliminary data.</text>
</comment>
<gene>
    <name evidence="3" type="ORF">CCMP2556_LOCUS4966</name>
</gene>
<accession>A0ABP0I6X1</accession>
<name>A0ABP0I6X1_9DINO</name>
<dbReference type="EMBL" id="CAXAMN010002113">
    <property type="protein sequence ID" value="CAK8997742.1"/>
    <property type="molecule type" value="Genomic_DNA"/>
</dbReference>
<feature type="transmembrane region" description="Helical" evidence="1">
    <location>
        <begin position="170"/>
        <end position="195"/>
    </location>
</feature>
<sequence>MELWAVIVSGFFLLSCVLCQGGIYLKWFTECCKDFASKPYTLIQEADEGESDVESLAQRLRCEARLMLVLPFLPILAAPYTTCEGGMPFWAYLLCIPFLIRSKWVEATLLRRHGWSWSALAMSAEFVLFGPLEQLDFFTDGATPIQAFACEPSATDTYVKAFEASWASMVWVPLVMWLRFGGLLLLALSFAVAVQQGFSTTFGSGDVASVMLSADVAGMLGLATLYEKKSMEEQANVGLSGKARSRCLVSGGVGPGLFVFANSLKTVPEDP</sequence>
<evidence type="ECO:0000256" key="2">
    <source>
        <dbReference type="SAM" id="SignalP"/>
    </source>
</evidence>
<evidence type="ECO:0000313" key="3">
    <source>
        <dbReference type="EMBL" id="CAK8997742.1"/>
    </source>
</evidence>
<keyword evidence="1" id="KW-0812">Transmembrane</keyword>
<proteinExistence type="predicted"/>
<dbReference type="Proteomes" id="UP001642484">
    <property type="component" value="Unassembled WGS sequence"/>
</dbReference>
<evidence type="ECO:0000256" key="1">
    <source>
        <dbReference type="SAM" id="Phobius"/>
    </source>
</evidence>
<keyword evidence="1" id="KW-1133">Transmembrane helix</keyword>
<organism evidence="3 4">
    <name type="scientific">Durusdinium trenchii</name>
    <dbReference type="NCBI Taxonomy" id="1381693"/>
    <lineage>
        <taxon>Eukaryota</taxon>
        <taxon>Sar</taxon>
        <taxon>Alveolata</taxon>
        <taxon>Dinophyceae</taxon>
        <taxon>Suessiales</taxon>
        <taxon>Symbiodiniaceae</taxon>
        <taxon>Durusdinium</taxon>
    </lineage>
</organism>
<evidence type="ECO:0000313" key="4">
    <source>
        <dbReference type="Proteomes" id="UP001642484"/>
    </source>
</evidence>